<evidence type="ECO:0000313" key="5">
    <source>
        <dbReference type="Proteomes" id="UP000238296"/>
    </source>
</evidence>
<feature type="transmembrane region" description="Helical" evidence="1">
    <location>
        <begin position="82"/>
        <end position="103"/>
    </location>
</feature>
<dbReference type="RefSeq" id="WP_071023310.1">
    <property type="nucleotide sequence ID" value="NZ_MLQM01000019.1"/>
</dbReference>
<evidence type="ECO:0000313" key="2">
    <source>
        <dbReference type="EMBL" id="OHV05323.1"/>
    </source>
</evidence>
<organism evidence="2 4">
    <name type="scientific">Mycobacterium talmoniae</name>
    <dbReference type="NCBI Taxonomy" id="1858794"/>
    <lineage>
        <taxon>Bacteria</taxon>
        <taxon>Bacillati</taxon>
        <taxon>Actinomycetota</taxon>
        <taxon>Actinomycetes</taxon>
        <taxon>Mycobacteriales</taxon>
        <taxon>Mycobacteriaceae</taxon>
        <taxon>Mycobacterium</taxon>
    </lineage>
</organism>
<accession>A0A1S1NMV0</accession>
<dbReference type="Proteomes" id="UP000238296">
    <property type="component" value="Unassembled WGS sequence"/>
</dbReference>
<evidence type="ECO:0000313" key="3">
    <source>
        <dbReference type="EMBL" id="PQM44026.1"/>
    </source>
</evidence>
<protein>
    <submittedName>
        <fullName evidence="2">Uncharacterized protein</fullName>
    </submittedName>
</protein>
<feature type="transmembrane region" description="Helical" evidence="1">
    <location>
        <begin position="51"/>
        <end position="75"/>
    </location>
</feature>
<reference evidence="3" key="3">
    <citation type="submission" date="2018-01" db="EMBL/GenBank/DDBJ databases">
        <authorList>
            <person name="Gaut B.S."/>
            <person name="Morton B.R."/>
            <person name="Clegg M.T."/>
            <person name="Duvall M.R."/>
        </authorList>
    </citation>
    <scope>NUCLEOTIDE SEQUENCE</scope>
    <source>
        <strain evidence="3">ATCC BAA-2683</strain>
    </source>
</reference>
<keyword evidence="1" id="KW-0812">Transmembrane</keyword>
<sequence length="106" mass="11093">MYPPRQSPGVLAVRIVTGVVGGAAALLWLLLAFAVLSSRFDTNPAGDPHGYVLLFGTLMSVPVGAVCAATLPFAFPRQRWPLGFAVVVPAFVVGTVLLFAAFLTAH</sequence>
<keyword evidence="4" id="KW-1185">Reference proteome</keyword>
<dbReference type="Proteomes" id="UP000179734">
    <property type="component" value="Unassembled WGS sequence"/>
</dbReference>
<dbReference type="EMBL" id="MLQM01000019">
    <property type="protein sequence ID" value="OHV05323.1"/>
    <property type="molecule type" value="Genomic_DNA"/>
</dbReference>
<reference evidence="3 5" key="2">
    <citation type="journal article" date="2017" name="Int. J. Syst. Evol. Microbiol.">
        <title>Mycobacterium talmoniae sp. nov., a slowly growing mycobacterium isolated from human respiratory samples.</title>
        <authorList>
            <person name="Davidson R.M."/>
            <person name="DeGroote M.A."/>
            <person name="Marola J.L."/>
            <person name="Buss S."/>
            <person name="Jones V."/>
            <person name="McNeil M.R."/>
            <person name="Freifeld A.G."/>
            <person name="Elaine Epperson L."/>
            <person name="Hasan N.A."/>
            <person name="Jackson M."/>
            <person name="Iwen P.C."/>
            <person name="Salfinger M."/>
            <person name="Strong M."/>
        </authorList>
    </citation>
    <scope>NUCLEOTIDE SEQUENCE [LARGE SCALE GENOMIC DNA]</scope>
    <source>
        <strain evidence="3 5">ATCC BAA-2683</strain>
    </source>
</reference>
<feature type="transmembrane region" description="Helical" evidence="1">
    <location>
        <begin position="12"/>
        <end position="36"/>
    </location>
</feature>
<reference evidence="2 4" key="1">
    <citation type="submission" date="2016-10" db="EMBL/GenBank/DDBJ databases">
        <title>Genome sequence of Mycobacterium talmonii.</title>
        <authorList>
            <person name="Greninger A.L."/>
            <person name="Elliott B."/>
            <person name="Vasireddy S."/>
            <person name="Vasireddy R."/>
        </authorList>
    </citation>
    <scope>NUCLEOTIDE SEQUENCE [LARGE SCALE GENOMIC DNA]</scope>
    <source>
        <strain evidence="2">MO-5499</strain>
        <strain evidence="4">NE-TNMC-100812</strain>
    </source>
</reference>
<gene>
    <name evidence="2" type="ORF">BKN37_06140</name>
    <name evidence="3" type="ORF">C1Y40_05816</name>
</gene>
<evidence type="ECO:0000313" key="4">
    <source>
        <dbReference type="Proteomes" id="UP000179734"/>
    </source>
</evidence>
<evidence type="ECO:0000256" key="1">
    <source>
        <dbReference type="SAM" id="Phobius"/>
    </source>
</evidence>
<name>A0A1S1NMV0_9MYCO</name>
<dbReference type="AlphaFoldDB" id="A0A1S1NMV0"/>
<proteinExistence type="predicted"/>
<keyword evidence="1" id="KW-0472">Membrane</keyword>
<comment type="caution">
    <text evidence="2">The sequence shown here is derived from an EMBL/GenBank/DDBJ whole genome shotgun (WGS) entry which is preliminary data.</text>
</comment>
<keyword evidence="1" id="KW-1133">Transmembrane helix</keyword>
<dbReference type="EMBL" id="PPEA01001042">
    <property type="protein sequence ID" value="PQM44026.1"/>
    <property type="molecule type" value="Genomic_DNA"/>
</dbReference>